<keyword evidence="2" id="KW-1185">Reference proteome</keyword>
<name>A0ACC3DQ71_9PEZI</name>
<evidence type="ECO:0000313" key="1">
    <source>
        <dbReference type="EMBL" id="KAK3078758.1"/>
    </source>
</evidence>
<accession>A0ACC3DQ71</accession>
<protein>
    <submittedName>
        <fullName evidence="1">Uncharacterized protein</fullName>
    </submittedName>
</protein>
<reference evidence="1" key="1">
    <citation type="submission" date="2024-09" db="EMBL/GenBank/DDBJ databases">
        <title>Black Yeasts Isolated from many extreme environments.</title>
        <authorList>
            <person name="Coleine C."/>
            <person name="Stajich J.E."/>
            <person name="Selbmann L."/>
        </authorList>
    </citation>
    <scope>NUCLEOTIDE SEQUENCE</scope>
    <source>
        <strain evidence="1">CCFEE 5737</strain>
    </source>
</reference>
<evidence type="ECO:0000313" key="2">
    <source>
        <dbReference type="Proteomes" id="UP001186974"/>
    </source>
</evidence>
<gene>
    <name evidence="1" type="ORF">LTS18_006692</name>
</gene>
<proteinExistence type="predicted"/>
<comment type="caution">
    <text evidence="1">The sequence shown here is derived from an EMBL/GenBank/DDBJ whole genome shotgun (WGS) entry which is preliminary data.</text>
</comment>
<sequence length="478" mass="53029">MVHVLDQATAGAVITLALVFMKTHDKTVARKVSVPETRPQFDFIRPDILLLRTVAKHVIMWNDILADRKWILKGLPADFAKDYLMRDIHSLRTEHLPLYNIMAGLLWSIALRYAGSGDLGVRDFLVKYLDQFIRLTHLPALRYDAKLTRNTVRNCQDLVALSCATVMAGTGDLDVFRRLRLLHGRVNADITYGSHMAAHMALGILFLGGGSITLGTSNLAIASLILSFYPIFPTNVTDNKAHLQAFRHFWVLATEDRCIIGRDVDTQRAISLPITVHLKCSATVSLTAPCLLPDLDTIATIITTGQEYWPVALDFTTSTSPHLAAFKQNQTILVRRRPTDSAHASIFSATLVALNDAQSSQTARRMWDWIFRLPGFANFDKAHADLVLPVDANSSVHTEMRGTVVDDRLVLSRQAGSGWERDELFGLRALFAWAEEVEAGGGRLAWLGREVVEGLRARVRQRARGVAATNFENGGRGG</sequence>
<organism evidence="1 2">
    <name type="scientific">Coniosporium uncinatum</name>
    <dbReference type="NCBI Taxonomy" id="93489"/>
    <lineage>
        <taxon>Eukaryota</taxon>
        <taxon>Fungi</taxon>
        <taxon>Dikarya</taxon>
        <taxon>Ascomycota</taxon>
        <taxon>Pezizomycotina</taxon>
        <taxon>Dothideomycetes</taxon>
        <taxon>Dothideomycetes incertae sedis</taxon>
        <taxon>Coniosporium</taxon>
    </lineage>
</organism>
<dbReference type="EMBL" id="JAWDJW010001635">
    <property type="protein sequence ID" value="KAK3078758.1"/>
    <property type="molecule type" value="Genomic_DNA"/>
</dbReference>
<dbReference type="Proteomes" id="UP001186974">
    <property type="component" value="Unassembled WGS sequence"/>
</dbReference>